<dbReference type="HOGENOM" id="CLU_1494227_0_0_6"/>
<feature type="chain" id="PRO_5001932206" description="Fimbrial protein" evidence="1">
    <location>
        <begin position="22"/>
        <end position="180"/>
    </location>
</feature>
<organism evidence="2 3">
    <name type="scientific">Hafnia alvei FB1</name>
    <dbReference type="NCBI Taxonomy" id="1453496"/>
    <lineage>
        <taxon>Bacteria</taxon>
        <taxon>Pseudomonadati</taxon>
        <taxon>Pseudomonadota</taxon>
        <taxon>Gammaproteobacteria</taxon>
        <taxon>Enterobacterales</taxon>
        <taxon>Hafniaceae</taxon>
        <taxon>Hafnia</taxon>
    </lineage>
</organism>
<evidence type="ECO:0000313" key="3">
    <source>
        <dbReference type="Proteomes" id="UP000029986"/>
    </source>
</evidence>
<keyword evidence="3" id="KW-1185">Reference proteome</keyword>
<reference evidence="2 3" key="1">
    <citation type="journal article" date="2014" name="Gut Pathog.">
        <title>Gene clusters of Hafnia alvei strain FB1 important in survival and pathogenesis: a draft genome perspective.</title>
        <authorList>
            <person name="Tan J.Y."/>
            <person name="Yin W.F."/>
            <person name="Chan K.G."/>
        </authorList>
    </citation>
    <scope>NUCLEOTIDE SEQUENCE [LARGE SCALE GENOMIC DNA]</scope>
    <source>
        <strain evidence="2 3">FB1</strain>
    </source>
</reference>
<evidence type="ECO:0008006" key="4">
    <source>
        <dbReference type="Google" id="ProtNLM"/>
    </source>
</evidence>
<gene>
    <name evidence="2" type="ORF">AT03_09280</name>
</gene>
<keyword evidence="1" id="KW-0732">Signal</keyword>
<dbReference type="eggNOG" id="ENOG5032VVV">
    <property type="taxonomic scope" value="Bacteria"/>
</dbReference>
<evidence type="ECO:0000313" key="2">
    <source>
        <dbReference type="EMBL" id="AIU72561.1"/>
    </source>
</evidence>
<dbReference type="KEGG" id="hav:AT03_09280"/>
<sequence>MKTKTMLSVLAGLVMSASAMASTPASYDTKFNVSANVPDSATITDPGGRPITDMDVELTPAASGYMEAQTTALKLWNNDVTKLEVALTMDDSQSVTGDAFTLYSTQGGTLNDMTYKISSITSAGSQEFAASGDSKDFTLNANGTHGELPVMFKFVSDKTYDSLGQGHYTGVVYANVNAKP</sequence>
<name>A0A097R1F8_HAFAL</name>
<dbReference type="RefSeq" id="WP_025801741.1">
    <property type="nucleotide sequence ID" value="NZ_CP009706.1"/>
</dbReference>
<proteinExistence type="predicted"/>
<dbReference type="OrthoDB" id="6555548at2"/>
<accession>A0A097R1F8</accession>
<protein>
    <recommendedName>
        <fullName evidence="4">Fimbrial protein</fullName>
    </recommendedName>
</protein>
<dbReference type="Proteomes" id="UP000029986">
    <property type="component" value="Chromosome"/>
</dbReference>
<dbReference type="GeneID" id="56891539"/>
<dbReference type="Gene3D" id="2.60.40.2040">
    <property type="entry name" value="CFA/I fimbrial subunit E, pilin domain"/>
    <property type="match status" value="1"/>
</dbReference>
<dbReference type="EMBL" id="CP009706">
    <property type="protein sequence ID" value="AIU72561.1"/>
    <property type="molecule type" value="Genomic_DNA"/>
</dbReference>
<feature type="signal peptide" evidence="1">
    <location>
        <begin position="1"/>
        <end position="21"/>
    </location>
</feature>
<evidence type="ECO:0000256" key="1">
    <source>
        <dbReference type="SAM" id="SignalP"/>
    </source>
</evidence>
<dbReference type="PATRIC" id="fig|1453496.5.peg.1857"/>
<dbReference type="AlphaFoldDB" id="A0A097R1F8"/>